<gene>
    <name evidence="5" type="ORF">SAMN04487977_102327</name>
</gene>
<evidence type="ECO:0000256" key="1">
    <source>
        <dbReference type="ARBA" id="ARBA00022448"/>
    </source>
</evidence>
<accession>A0A1H9CVP6</accession>
<dbReference type="GO" id="GO:0015808">
    <property type="term" value="P:L-alanine transport"/>
    <property type="evidence" value="ECO:0007669"/>
    <property type="project" value="TreeGrafter"/>
</dbReference>
<dbReference type="InterPro" id="IPR003439">
    <property type="entry name" value="ABC_transporter-like_ATP-bd"/>
</dbReference>
<dbReference type="InterPro" id="IPR027417">
    <property type="entry name" value="P-loop_NTPase"/>
</dbReference>
<organism evidence="5 6">
    <name type="scientific">Treponema bryantii</name>
    <dbReference type="NCBI Taxonomy" id="163"/>
    <lineage>
        <taxon>Bacteria</taxon>
        <taxon>Pseudomonadati</taxon>
        <taxon>Spirochaetota</taxon>
        <taxon>Spirochaetia</taxon>
        <taxon>Spirochaetales</taxon>
        <taxon>Treponemataceae</taxon>
        <taxon>Treponema</taxon>
    </lineage>
</organism>
<dbReference type="EMBL" id="FOFU01000002">
    <property type="protein sequence ID" value="SEQ05292.1"/>
    <property type="molecule type" value="Genomic_DNA"/>
</dbReference>
<keyword evidence="1" id="KW-0813">Transport</keyword>
<sequence length="276" mass="30870">MREESGETLLKIEHLTHRFGGLQALTDINVDIKKGTINALIGPNGAGKTTVFNLVSGFYVPSEGDIIFDGTRLNGMKPHVIADLQIGRTFQNIRLWSDMTVLDNICIAQHSRLGFGIKDVFLKTKKYKEREAQIHKEAWELLEKFSLADKALDYPKNLPYGIQRRVEIARALSLNPKLLMLDEPAAGLSTSDLDGLISYIQWIHETFGITIWMIEHQMQVVNTLADNIKVINFGKELAEGSPEEIQKNPAVIEAYLGNADISIKDAYPGLPEKKKA</sequence>
<dbReference type="GO" id="GO:0005524">
    <property type="term" value="F:ATP binding"/>
    <property type="evidence" value="ECO:0007669"/>
    <property type="project" value="UniProtKB-KW"/>
</dbReference>
<keyword evidence="6" id="KW-1185">Reference proteome</keyword>
<dbReference type="Gene3D" id="3.40.50.300">
    <property type="entry name" value="P-loop containing nucleotide triphosphate hydrolases"/>
    <property type="match status" value="1"/>
</dbReference>
<dbReference type="InterPro" id="IPR032823">
    <property type="entry name" value="BCA_ABC_TP_C"/>
</dbReference>
<dbReference type="GO" id="GO:0042941">
    <property type="term" value="P:D-alanine transmembrane transport"/>
    <property type="evidence" value="ECO:0007669"/>
    <property type="project" value="TreeGrafter"/>
</dbReference>
<evidence type="ECO:0000313" key="6">
    <source>
        <dbReference type="Proteomes" id="UP000182360"/>
    </source>
</evidence>
<proteinExistence type="predicted"/>
<dbReference type="GO" id="GO:0015188">
    <property type="term" value="F:L-isoleucine transmembrane transporter activity"/>
    <property type="evidence" value="ECO:0007669"/>
    <property type="project" value="TreeGrafter"/>
</dbReference>
<dbReference type="PROSITE" id="PS50893">
    <property type="entry name" value="ABC_TRANSPORTER_2"/>
    <property type="match status" value="1"/>
</dbReference>
<protein>
    <submittedName>
        <fullName evidence="5">Amino acid/amide ABC transporter ATP-binding protein 1, HAAT family</fullName>
    </submittedName>
</protein>
<dbReference type="PANTHER" id="PTHR45772">
    <property type="entry name" value="CONSERVED COMPONENT OF ABC TRANSPORTER FOR NATURAL AMINO ACIDS-RELATED"/>
    <property type="match status" value="1"/>
</dbReference>
<dbReference type="AlphaFoldDB" id="A0A1H9CVP6"/>
<keyword evidence="2" id="KW-0547">Nucleotide-binding</keyword>
<dbReference type="GO" id="GO:1903806">
    <property type="term" value="P:L-isoleucine import across plasma membrane"/>
    <property type="evidence" value="ECO:0007669"/>
    <property type="project" value="TreeGrafter"/>
</dbReference>
<evidence type="ECO:0000256" key="2">
    <source>
        <dbReference type="ARBA" id="ARBA00022741"/>
    </source>
</evidence>
<name>A0A1H9CVP6_9SPIR</name>
<dbReference type="SUPFAM" id="SSF52540">
    <property type="entry name" value="P-loop containing nucleoside triphosphate hydrolases"/>
    <property type="match status" value="1"/>
</dbReference>
<evidence type="ECO:0000259" key="4">
    <source>
        <dbReference type="PROSITE" id="PS50893"/>
    </source>
</evidence>
<dbReference type="GO" id="GO:1903805">
    <property type="term" value="P:L-valine import across plasma membrane"/>
    <property type="evidence" value="ECO:0007669"/>
    <property type="project" value="TreeGrafter"/>
</dbReference>
<dbReference type="GO" id="GO:0005304">
    <property type="term" value="F:L-valine transmembrane transporter activity"/>
    <property type="evidence" value="ECO:0007669"/>
    <property type="project" value="TreeGrafter"/>
</dbReference>
<keyword evidence="3 5" id="KW-0067">ATP-binding</keyword>
<dbReference type="GO" id="GO:0016887">
    <property type="term" value="F:ATP hydrolysis activity"/>
    <property type="evidence" value="ECO:0007669"/>
    <property type="project" value="InterPro"/>
</dbReference>
<evidence type="ECO:0000313" key="5">
    <source>
        <dbReference type="EMBL" id="SEQ05292.1"/>
    </source>
</evidence>
<dbReference type="InterPro" id="IPR003593">
    <property type="entry name" value="AAA+_ATPase"/>
</dbReference>
<dbReference type="CDD" id="cd03219">
    <property type="entry name" value="ABC_Mj1267_LivG_branched"/>
    <property type="match status" value="1"/>
</dbReference>
<evidence type="ECO:0000256" key="3">
    <source>
        <dbReference type="ARBA" id="ARBA00022840"/>
    </source>
</evidence>
<dbReference type="Pfam" id="PF00005">
    <property type="entry name" value="ABC_tran"/>
    <property type="match status" value="1"/>
</dbReference>
<dbReference type="InterPro" id="IPR051120">
    <property type="entry name" value="ABC_AA/LPS_Transport"/>
</dbReference>
<dbReference type="OrthoDB" id="9805514at2"/>
<dbReference type="GO" id="GO:0015192">
    <property type="term" value="F:L-phenylalanine transmembrane transporter activity"/>
    <property type="evidence" value="ECO:0007669"/>
    <property type="project" value="TreeGrafter"/>
</dbReference>
<dbReference type="Pfam" id="PF12399">
    <property type="entry name" value="BCA_ABC_TP_C"/>
    <property type="match status" value="1"/>
</dbReference>
<dbReference type="SMART" id="SM00382">
    <property type="entry name" value="AAA"/>
    <property type="match status" value="1"/>
</dbReference>
<dbReference type="GO" id="GO:0005886">
    <property type="term" value="C:plasma membrane"/>
    <property type="evidence" value="ECO:0007669"/>
    <property type="project" value="TreeGrafter"/>
</dbReference>
<dbReference type="RefSeq" id="WP_074641451.1">
    <property type="nucleotide sequence ID" value="NZ_FOFU01000002.1"/>
</dbReference>
<reference evidence="5 6" key="1">
    <citation type="submission" date="2016-10" db="EMBL/GenBank/DDBJ databases">
        <authorList>
            <person name="de Groot N.N."/>
        </authorList>
    </citation>
    <scope>NUCLEOTIDE SEQUENCE [LARGE SCALE GENOMIC DNA]</scope>
    <source>
        <strain evidence="5 6">B25</strain>
    </source>
</reference>
<dbReference type="Proteomes" id="UP000182360">
    <property type="component" value="Unassembled WGS sequence"/>
</dbReference>
<feature type="domain" description="ABC transporter" evidence="4">
    <location>
        <begin position="10"/>
        <end position="258"/>
    </location>
</feature>
<dbReference type="FunFam" id="3.40.50.300:FF:000421">
    <property type="entry name" value="Branched-chain amino acid ABC transporter ATP-binding protein"/>
    <property type="match status" value="1"/>
</dbReference>
<dbReference type="PANTHER" id="PTHR45772:SF7">
    <property type="entry name" value="AMINO ACID ABC TRANSPORTER ATP-BINDING PROTEIN"/>
    <property type="match status" value="1"/>
</dbReference>